<evidence type="ECO:0000256" key="2">
    <source>
        <dbReference type="ARBA" id="ARBA00022825"/>
    </source>
</evidence>
<keyword evidence="2" id="KW-0645">Protease</keyword>
<name>A0ABN2BC67_9ACTN</name>
<dbReference type="Pfam" id="PF07676">
    <property type="entry name" value="PD40"/>
    <property type="match status" value="3"/>
</dbReference>
<dbReference type="Proteomes" id="UP001501470">
    <property type="component" value="Unassembled WGS sequence"/>
</dbReference>
<evidence type="ECO:0000256" key="1">
    <source>
        <dbReference type="ARBA" id="ARBA00022801"/>
    </source>
</evidence>
<keyword evidence="6" id="KW-1185">Reference proteome</keyword>
<dbReference type="EMBL" id="BAAAQD010000014">
    <property type="protein sequence ID" value="GAA1538184.1"/>
    <property type="molecule type" value="Genomic_DNA"/>
</dbReference>
<evidence type="ECO:0000313" key="6">
    <source>
        <dbReference type="Proteomes" id="UP001501470"/>
    </source>
</evidence>
<dbReference type="SUPFAM" id="SSF53474">
    <property type="entry name" value="alpha/beta-Hydrolases"/>
    <property type="match status" value="1"/>
</dbReference>
<sequence length="638" mass="67670">MRLPGAPAVSPDGTIAVVPVSRLEFAADSYTSQLWLVRTDGGAEPTQLTHGWHDSAPRISPDGRWLAFLRATKAVGSRAGGPKAEHDSAPQLCVMPLAGGEPRRLTDLPLGAGTPAWSPDSARLAFSARVPQDGRYGTGKTDDGETVGADGEPPRRITRYFYRVDGLGFLLDRPAHLHVADLDGTVTQLTDGELGHGDPDWSPDGRTLAFVSERHDTRGDDFASDVCVMPAGGGEIRVLTDTTYSAGLCRWAADGRSVVFTANLAGEGRVDPVIRNESLWSVPVEGGTARQLLDAEAYTLAAPGGDIAATGRGVLFTNEHRGAVQLLRVPYDGGTPEIVVDGPRQVAGFSEAADGTLVTTIAGPADWGEVYAGDTRLTGFSAGVTALEQVELTATAPDGYPVHGWVVRPAGDGPHPVLLMIHGGPFAQYGWRLFDEAQVYAGAGYAVVYGNPRGSSGYGEAHGRAVRGNVGEVSARDLLALLDAALEAGDLDGDRVGVLGGSHGGFMTTWLAGRHGDRFKAAVSERAVNAIDSFQGSSDIGWLFADSLYGANGGSFEQQSPLTYAGKIEIPVLIIHSEHDWRCPVEQAQRLFVALKRRGTPVELLLFPGEGHELSRSGRPSHRVARFDAILEWFGRHV</sequence>
<comment type="caution">
    <text evidence="5">The sequence shown here is derived from an EMBL/GenBank/DDBJ whole genome shotgun (WGS) entry which is preliminary data.</text>
</comment>
<dbReference type="SUPFAM" id="SSF82171">
    <property type="entry name" value="DPP6 N-terminal domain-like"/>
    <property type="match status" value="1"/>
</dbReference>
<dbReference type="PANTHER" id="PTHR42776:SF27">
    <property type="entry name" value="DIPEPTIDYL PEPTIDASE FAMILY MEMBER 6"/>
    <property type="match status" value="1"/>
</dbReference>
<protein>
    <submittedName>
        <fullName evidence="5">S9 family peptidase</fullName>
    </submittedName>
</protein>
<dbReference type="InterPro" id="IPR011659">
    <property type="entry name" value="WD40"/>
</dbReference>
<evidence type="ECO:0000256" key="3">
    <source>
        <dbReference type="SAM" id="MobiDB-lite"/>
    </source>
</evidence>
<evidence type="ECO:0000259" key="4">
    <source>
        <dbReference type="Pfam" id="PF00326"/>
    </source>
</evidence>
<keyword evidence="2" id="KW-0720">Serine protease</keyword>
<keyword evidence="1" id="KW-0378">Hydrolase</keyword>
<gene>
    <name evidence="5" type="ORF">GCM10009827_066560</name>
</gene>
<organism evidence="5 6">
    <name type="scientific">Dactylosporangium maewongense</name>
    <dbReference type="NCBI Taxonomy" id="634393"/>
    <lineage>
        <taxon>Bacteria</taxon>
        <taxon>Bacillati</taxon>
        <taxon>Actinomycetota</taxon>
        <taxon>Actinomycetes</taxon>
        <taxon>Micromonosporales</taxon>
        <taxon>Micromonosporaceae</taxon>
        <taxon>Dactylosporangium</taxon>
    </lineage>
</organism>
<dbReference type="InterPro" id="IPR001375">
    <property type="entry name" value="Peptidase_S9_cat"/>
</dbReference>
<dbReference type="InterPro" id="IPR029058">
    <property type="entry name" value="AB_hydrolase_fold"/>
</dbReference>
<dbReference type="PANTHER" id="PTHR42776">
    <property type="entry name" value="SERINE PEPTIDASE S9 FAMILY MEMBER"/>
    <property type="match status" value="1"/>
</dbReference>
<dbReference type="Gene3D" id="2.120.10.30">
    <property type="entry name" value="TolB, C-terminal domain"/>
    <property type="match status" value="3"/>
</dbReference>
<feature type="region of interest" description="Disordered" evidence="3">
    <location>
        <begin position="132"/>
        <end position="152"/>
    </location>
</feature>
<accession>A0ABN2BC67</accession>
<dbReference type="Pfam" id="PF00326">
    <property type="entry name" value="Peptidase_S9"/>
    <property type="match status" value="1"/>
</dbReference>
<dbReference type="InterPro" id="IPR011042">
    <property type="entry name" value="6-blade_b-propeller_TolB-like"/>
</dbReference>
<evidence type="ECO:0000313" key="5">
    <source>
        <dbReference type="EMBL" id="GAA1538184.1"/>
    </source>
</evidence>
<reference evidence="5 6" key="1">
    <citation type="journal article" date="2019" name="Int. J. Syst. Evol. Microbiol.">
        <title>The Global Catalogue of Microorganisms (GCM) 10K type strain sequencing project: providing services to taxonomists for standard genome sequencing and annotation.</title>
        <authorList>
            <consortium name="The Broad Institute Genomics Platform"/>
            <consortium name="The Broad Institute Genome Sequencing Center for Infectious Disease"/>
            <person name="Wu L."/>
            <person name="Ma J."/>
        </authorList>
    </citation>
    <scope>NUCLEOTIDE SEQUENCE [LARGE SCALE GENOMIC DNA]</scope>
    <source>
        <strain evidence="5 6">JCM 15933</strain>
    </source>
</reference>
<dbReference type="Gene3D" id="3.40.50.1820">
    <property type="entry name" value="alpha/beta hydrolase"/>
    <property type="match status" value="1"/>
</dbReference>
<proteinExistence type="predicted"/>
<feature type="domain" description="Peptidase S9 prolyl oligopeptidase catalytic" evidence="4">
    <location>
        <begin position="432"/>
        <end position="637"/>
    </location>
</feature>